<dbReference type="Proteomes" id="UP000648663">
    <property type="component" value="Unassembled WGS sequence"/>
</dbReference>
<dbReference type="InterPro" id="IPR000415">
    <property type="entry name" value="Nitroreductase-like"/>
</dbReference>
<organism evidence="3 4">
    <name type="scientific">Modestobacter marinus</name>
    <dbReference type="NCBI Taxonomy" id="477641"/>
    <lineage>
        <taxon>Bacteria</taxon>
        <taxon>Bacillati</taxon>
        <taxon>Actinomycetota</taxon>
        <taxon>Actinomycetes</taxon>
        <taxon>Geodermatophilales</taxon>
        <taxon>Geodermatophilaceae</taxon>
        <taxon>Modestobacter</taxon>
    </lineage>
</organism>
<dbReference type="RefSeq" id="WP_166756736.1">
    <property type="nucleotide sequence ID" value="NZ_BAABJU010000003.1"/>
</dbReference>
<dbReference type="NCBIfam" id="NF047509">
    <property type="entry name" value="Rv3131_FMN_oxido"/>
    <property type="match status" value="1"/>
</dbReference>
<dbReference type="SUPFAM" id="SSF55469">
    <property type="entry name" value="FMN-dependent nitroreductase-like"/>
    <property type="match status" value="1"/>
</dbReference>
<reference evidence="2" key="1">
    <citation type="journal article" date="2014" name="Int. J. Syst. Evol. Microbiol.">
        <title>Complete genome of a new Firmicutes species belonging to the dominant human colonic microbiota ('Ruminococcus bicirculans') reveals two chromosomes and a selective capacity to utilize plant glucans.</title>
        <authorList>
            <consortium name="NISC Comparative Sequencing Program"/>
            <person name="Wegmann U."/>
            <person name="Louis P."/>
            <person name="Goesmann A."/>
            <person name="Henrissat B."/>
            <person name="Duncan S.H."/>
            <person name="Flint H.J."/>
        </authorList>
    </citation>
    <scope>NUCLEOTIDE SEQUENCE</scope>
    <source>
        <strain evidence="2">CGMCC 4.5581</strain>
    </source>
</reference>
<evidence type="ECO:0000313" key="2">
    <source>
        <dbReference type="EMBL" id="GGL77049.1"/>
    </source>
</evidence>
<dbReference type="Proteomes" id="UP000552836">
    <property type="component" value="Unassembled WGS sequence"/>
</dbReference>
<dbReference type="AlphaFoldDB" id="A0A846LNM4"/>
<reference evidence="3 4" key="3">
    <citation type="submission" date="2020-02" db="EMBL/GenBank/DDBJ databases">
        <title>Sequencing the genomes of 1000 actinobacteria strains.</title>
        <authorList>
            <person name="Klenk H.-P."/>
        </authorList>
    </citation>
    <scope>NUCLEOTIDE SEQUENCE [LARGE SCALE GENOMIC DNA]</scope>
    <source>
        <strain evidence="3 4">DSM 45201</strain>
    </source>
</reference>
<reference evidence="2" key="4">
    <citation type="submission" date="2024-05" db="EMBL/GenBank/DDBJ databases">
        <authorList>
            <person name="Sun Q."/>
            <person name="Zhou Y."/>
        </authorList>
    </citation>
    <scope>NUCLEOTIDE SEQUENCE</scope>
    <source>
        <strain evidence="2">CGMCC 4.5581</strain>
    </source>
</reference>
<comment type="caution">
    <text evidence="3">The sequence shown here is derived from an EMBL/GenBank/DDBJ whole genome shotgun (WGS) entry which is preliminary data.</text>
</comment>
<evidence type="ECO:0000256" key="1">
    <source>
        <dbReference type="SAM" id="MobiDB-lite"/>
    </source>
</evidence>
<dbReference type="PANTHER" id="PTHR23026">
    <property type="entry name" value="NADPH NITROREDUCTASE"/>
    <property type="match status" value="1"/>
</dbReference>
<evidence type="ECO:0000313" key="3">
    <source>
        <dbReference type="EMBL" id="NIH69166.1"/>
    </source>
</evidence>
<evidence type="ECO:0000313" key="4">
    <source>
        <dbReference type="Proteomes" id="UP000552836"/>
    </source>
</evidence>
<dbReference type="PANTHER" id="PTHR23026:SF123">
    <property type="entry name" value="NAD(P)H NITROREDUCTASE RV3131-RELATED"/>
    <property type="match status" value="1"/>
</dbReference>
<accession>A0A846LNM4</accession>
<name>A0A846LNM4_9ACTN</name>
<reference evidence="5" key="2">
    <citation type="journal article" date="2019" name="Int. J. Syst. Evol. Microbiol.">
        <title>The Global Catalogue of Microorganisms (GCM) 10K type strain sequencing project: providing services to taxonomists for standard genome sequencing and annotation.</title>
        <authorList>
            <consortium name="The Broad Institute Genomics Platform"/>
            <consortium name="The Broad Institute Genome Sequencing Center for Infectious Disease"/>
            <person name="Wu L."/>
            <person name="Ma J."/>
        </authorList>
    </citation>
    <scope>NUCLEOTIDE SEQUENCE [LARGE SCALE GENOMIC DNA]</scope>
    <source>
        <strain evidence="5">CGMCC 4.5581</strain>
    </source>
</reference>
<gene>
    <name evidence="3" type="ORF">FB380_003654</name>
    <name evidence="2" type="ORF">GCM10011589_36330</name>
</gene>
<dbReference type="GO" id="GO:0016491">
    <property type="term" value="F:oxidoreductase activity"/>
    <property type="evidence" value="ECO:0007669"/>
    <property type="project" value="InterPro"/>
</dbReference>
<protein>
    <submittedName>
        <fullName evidence="2">NAD(P)H nitroreductase</fullName>
    </submittedName>
</protein>
<dbReference type="EMBL" id="JAAMPA010000002">
    <property type="protein sequence ID" value="NIH69166.1"/>
    <property type="molecule type" value="Genomic_DNA"/>
</dbReference>
<dbReference type="InterPro" id="IPR050627">
    <property type="entry name" value="Nitroreductase/BluB"/>
</dbReference>
<dbReference type="Gene3D" id="3.40.109.10">
    <property type="entry name" value="NADH Oxidase"/>
    <property type="match status" value="1"/>
</dbReference>
<proteinExistence type="predicted"/>
<feature type="region of interest" description="Disordered" evidence="1">
    <location>
        <begin position="310"/>
        <end position="332"/>
    </location>
</feature>
<evidence type="ECO:0000313" key="5">
    <source>
        <dbReference type="Proteomes" id="UP000648663"/>
    </source>
</evidence>
<keyword evidence="5" id="KW-1185">Reference proteome</keyword>
<dbReference type="EMBL" id="BMMI01000007">
    <property type="protein sequence ID" value="GGL77049.1"/>
    <property type="molecule type" value="Genomic_DNA"/>
</dbReference>
<sequence length="332" mass="35405">MPTVPVDRVTARAAIALANRAPSVHNTQPWAWRLGDHSIHLFADPTRALPATDPTGRDLRISCGAALHHLRVALLAAGWSTTVHRLPDPGRPDHLAAIELCPGEPTAEQLMLAAAIEKRCTDRRVMSTWPLPAELVAELEQAAEREGAALRVVSRDTDRRHVAAMIAHASIEQSLVPQLVQETAAWSGRGRAAPDGVPAANVPSGPDGTFPVRAFAARGQQQESVGRDETDGTVLALLATPDGSPRAELAAGEALSAVLLTATRWGAASDPVSQPLEVPSTRADLRRRLLADSGEPQVLLRLGWASISTEPVPRTGRRPVDETIRPLDAPWG</sequence>